<accession>A0AAV3PGZ9</accession>
<evidence type="ECO:0000313" key="3">
    <source>
        <dbReference type="Proteomes" id="UP001454036"/>
    </source>
</evidence>
<dbReference type="EMBL" id="BAABME010001687">
    <property type="protein sequence ID" value="GAA0150944.1"/>
    <property type="molecule type" value="Genomic_DNA"/>
</dbReference>
<keyword evidence="3" id="KW-1185">Reference proteome</keyword>
<evidence type="ECO:0000313" key="2">
    <source>
        <dbReference type="EMBL" id="GAA0150944.1"/>
    </source>
</evidence>
<protein>
    <submittedName>
        <fullName evidence="2">Uncharacterized protein</fullName>
    </submittedName>
</protein>
<dbReference type="Proteomes" id="UP001454036">
    <property type="component" value="Unassembled WGS sequence"/>
</dbReference>
<organism evidence="2 3">
    <name type="scientific">Lithospermum erythrorhizon</name>
    <name type="common">Purple gromwell</name>
    <name type="synonym">Lithospermum officinale var. erythrorhizon</name>
    <dbReference type="NCBI Taxonomy" id="34254"/>
    <lineage>
        <taxon>Eukaryota</taxon>
        <taxon>Viridiplantae</taxon>
        <taxon>Streptophyta</taxon>
        <taxon>Embryophyta</taxon>
        <taxon>Tracheophyta</taxon>
        <taxon>Spermatophyta</taxon>
        <taxon>Magnoliopsida</taxon>
        <taxon>eudicotyledons</taxon>
        <taxon>Gunneridae</taxon>
        <taxon>Pentapetalae</taxon>
        <taxon>asterids</taxon>
        <taxon>lamiids</taxon>
        <taxon>Boraginales</taxon>
        <taxon>Boraginaceae</taxon>
        <taxon>Boraginoideae</taxon>
        <taxon>Lithospermeae</taxon>
        <taxon>Lithospermum</taxon>
    </lineage>
</organism>
<name>A0AAV3PGZ9_LITER</name>
<comment type="caution">
    <text evidence="2">The sequence shown here is derived from an EMBL/GenBank/DDBJ whole genome shotgun (WGS) entry which is preliminary data.</text>
</comment>
<feature type="region of interest" description="Disordered" evidence="1">
    <location>
        <begin position="81"/>
        <end position="105"/>
    </location>
</feature>
<dbReference type="AlphaFoldDB" id="A0AAV3PGZ9"/>
<sequence length="268" mass="29203">MSEARSIPHQPPYKMVSVLCPVSFYQWGVDIVGNFPRTPVAKRYHRGSGLLHQVAGGHADHPAGPGRSVSVPEGYLYPIRDTSSVGRGDEPDNLQGRQKMAPGRRGMLGQGAPNGVMVLPNNAKPHHMGDPFSLVYGFDALLPVEIHLETTRTVFGGGLSPKSAASIHPWEARKVRVPLGGHIPFPKSCGSGPNPLALDTEEVLGKGKCPMYNSPHHGMSTFLLLKSMREDLRHGIDRDTKLFKGDRSLFCRNSHLDQGALKLDLEDL</sequence>
<proteinExistence type="predicted"/>
<reference evidence="2 3" key="1">
    <citation type="submission" date="2024-01" db="EMBL/GenBank/DDBJ databases">
        <title>The complete chloroplast genome sequence of Lithospermum erythrorhizon: insights into the phylogenetic relationship among Boraginaceae species and the maternal lineages of purple gromwells.</title>
        <authorList>
            <person name="Okada T."/>
            <person name="Watanabe K."/>
        </authorList>
    </citation>
    <scope>NUCLEOTIDE SEQUENCE [LARGE SCALE GENOMIC DNA]</scope>
</reference>
<gene>
    <name evidence="2" type="ORF">LIER_09771</name>
</gene>
<evidence type="ECO:0000256" key="1">
    <source>
        <dbReference type="SAM" id="MobiDB-lite"/>
    </source>
</evidence>